<reference evidence="2" key="1">
    <citation type="submission" date="2021-06" db="EMBL/GenBank/DDBJ databases">
        <title>Direct submission.</title>
        <authorList>
            <person name="Lee C.-S."/>
            <person name="Jin L."/>
        </authorList>
    </citation>
    <scope>NUCLEOTIDE SEQUENCE</scope>
    <source>
        <strain evidence="2">Con5</strain>
    </source>
</reference>
<evidence type="ECO:0000313" key="2">
    <source>
        <dbReference type="EMBL" id="QWK91550.1"/>
    </source>
</evidence>
<organism evidence="2 3">
    <name type="scientific">Gemmobacter fulvus</name>
    <dbReference type="NCBI Taxonomy" id="2840474"/>
    <lineage>
        <taxon>Bacteria</taxon>
        <taxon>Pseudomonadati</taxon>
        <taxon>Pseudomonadota</taxon>
        <taxon>Alphaproteobacteria</taxon>
        <taxon>Rhodobacterales</taxon>
        <taxon>Paracoccaceae</taxon>
        <taxon>Gemmobacter</taxon>
    </lineage>
</organism>
<feature type="transmembrane region" description="Helical" evidence="1">
    <location>
        <begin position="150"/>
        <end position="169"/>
    </location>
</feature>
<gene>
    <name evidence="2" type="ORF">KM031_06630</name>
</gene>
<keyword evidence="3" id="KW-1185">Reference proteome</keyword>
<dbReference type="EMBL" id="CP076361">
    <property type="protein sequence ID" value="QWK91550.1"/>
    <property type="molecule type" value="Genomic_DNA"/>
</dbReference>
<dbReference type="AlphaFoldDB" id="A0A975S2W1"/>
<evidence type="ECO:0000313" key="3">
    <source>
        <dbReference type="Proteomes" id="UP000679352"/>
    </source>
</evidence>
<dbReference type="RefSeq" id="WP_215503741.1">
    <property type="nucleotide sequence ID" value="NZ_CP076361.1"/>
</dbReference>
<name>A0A975S2W1_9RHOB</name>
<dbReference type="Proteomes" id="UP000679352">
    <property type="component" value="Chromosome"/>
</dbReference>
<keyword evidence="1" id="KW-1133">Transmembrane helix</keyword>
<dbReference type="KEGG" id="gfu:KM031_06630"/>
<evidence type="ECO:0000256" key="1">
    <source>
        <dbReference type="SAM" id="Phobius"/>
    </source>
</evidence>
<protein>
    <submittedName>
        <fullName evidence="2">DUF1523 family protein</fullName>
    </submittedName>
</protein>
<keyword evidence="1" id="KW-0472">Membrane</keyword>
<dbReference type="Pfam" id="PF07509">
    <property type="entry name" value="DUF1523"/>
    <property type="match status" value="1"/>
</dbReference>
<accession>A0A975S2W1</accession>
<sequence length="218" mass="25133">MWTYIKWGIRLTVLAVVLAFLHYTLPQRDIVRITGTYNRLTEVGANSIFYASPDSGTTTTTVDRRDIRFIEAVFPDGDVMVYRNEDTGWIWPPYFKYDSSNLQAEAKNLESPKETPQWVAVTHYGWRMPIFSIYPNAVKVRAVEGPDVRLIPWVSIIVLGMLGLALLMLRRMWLQFRERMIDPAVDDLNNTLDAVDARADAARDKARGFWGRMFGRKP</sequence>
<keyword evidence="1" id="KW-0812">Transmembrane</keyword>
<proteinExistence type="predicted"/>
<dbReference type="InterPro" id="IPR011088">
    <property type="entry name" value="Phage_phiNM3_A0EWY4"/>
</dbReference>